<proteinExistence type="predicted"/>
<dbReference type="KEGG" id="nmk:CHR53_08885"/>
<dbReference type="SUPFAM" id="SSF140423">
    <property type="entry name" value="MW0975(SA0943)-like"/>
    <property type="match status" value="1"/>
</dbReference>
<accession>A0A3T0I6G2</accession>
<name>A0A3T0I6G2_9BACI</name>
<gene>
    <name evidence="2" type="ORF">CHR53_08885</name>
</gene>
<dbReference type="Proteomes" id="UP000282892">
    <property type="component" value="Chromosome"/>
</dbReference>
<sequence length="219" mass="25896">MFLRKSQIMITIFAIFAILLGCTEKNTAVQDIYDVLEKTVAKEKVFEDQQGPLVALEKKEKEIYDQIIYLGMKQYDQIVKLSDQAISSVDQRKELMEKETASIKESEKEFQKIEALKVKLEDPELRKITDELYDIMMKRYQVHNELYKEYSDALENDKKLYEMFKNKNLPIKDLEEQVKNLNQIYNRISDANESFNGLTEQYNEKKQAFYKKAGLTEKK</sequence>
<dbReference type="Pfam" id="PF10368">
    <property type="entry name" value="YkyA"/>
    <property type="match status" value="1"/>
</dbReference>
<feature type="coiled-coil region" evidence="1">
    <location>
        <begin position="89"/>
        <end position="116"/>
    </location>
</feature>
<dbReference type="PROSITE" id="PS51257">
    <property type="entry name" value="PROKAR_LIPOPROTEIN"/>
    <property type="match status" value="1"/>
</dbReference>
<evidence type="ECO:0008006" key="4">
    <source>
        <dbReference type="Google" id="ProtNLM"/>
    </source>
</evidence>
<organism evidence="2 3">
    <name type="scientific">Neobacillus mesonae</name>
    <dbReference type="NCBI Taxonomy" id="1193713"/>
    <lineage>
        <taxon>Bacteria</taxon>
        <taxon>Bacillati</taxon>
        <taxon>Bacillota</taxon>
        <taxon>Bacilli</taxon>
        <taxon>Bacillales</taxon>
        <taxon>Bacillaceae</taxon>
        <taxon>Neobacillus</taxon>
    </lineage>
</organism>
<reference evidence="2 3" key="1">
    <citation type="submission" date="2017-07" db="EMBL/GenBank/DDBJ databases">
        <title>The complete genome sequence of Bacillus mesonae strain H20-5, an efficient strain improving plant abiotic stress resistance.</title>
        <authorList>
            <person name="Kim S.Y."/>
            <person name="Song H."/>
            <person name="Sang M.K."/>
            <person name="Weon H.-Y."/>
            <person name="Song J."/>
        </authorList>
    </citation>
    <scope>NUCLEOTIDE SEQUENCE [LARGE SCALE GENOMIC DNA]</scope>
    <source>
        <strain evidence="2 3">H20-5</strain>
    </source>
</reference>
<dbReference type="EMBL" id="CP022572">
    <property type="protein sequence ID" value="AZU64910.1"/>
    <property type="molecule type" value="Genomic_DNA"/>
</dbReference>
<dbReference type="Gene3D" id="1.20.120.570">
    <property type="entry name" value="YkyA-like"/>
    <property type="match status" value="1"/>
</dbReference>
<evidence type="ECO:0000313" key="2">
    <source>
        <dbReference type="EMBL" id="AZU64910.1"/>
    </source>
</evidence>
<keyword evidence="3" id="KW-1185">Reference proteome</keyword>
<dbReference type="InterPro" id="IPR036785">
    <property type="entry name" value="YkyA-like_sf"/>
</dbReference>
<evidence type="ECO:0000256" key="1">
    <source>
        <dbReference type="SAM" id="Coils"/>
    </source>
</evidence>
<dbReference type="OrthoDB" id="2576511at2"/>
<protein>
    <recommendedName>
        <fullName evidence="4">Cell-wall binding lipoprotein</fullName>
    </recommendedName>
</protein>
<dbReference type="InterPro" id="IPR019454">
    <property type="entry name" value="Lipoprot_YkyA-like"/>
</dbReference>
<keyword evidence="1" id="KW-0175">Coiled coil</keyword>
<evidence type="ECO:0000313" key="3">
    <source>
        <dbReference type="Proteomes" id="UP000282892"/>
    </source>
</evidence>
<dbReference type="AlphaFoldDB" id="A0A3T0I6G2"/>
<dbReference type="STRING" id="1193713.GCA_001636315_04217"/>